<protein>
    <submittedName>
        <fullName evidence="1">Uncharacterized protein</fullName>
    </submittedName>
</protein>
<evidence type="ECO:0000313" key="2">
    <source>
        <dbReference type="Proteomes" id="UP001420932"/>
    </source>
</evidence>
<sequence length="53" mass="6325">MRQQRRWRGGAASIGRRNGDDVVEIREMVHIEPRAHKGQEWKSRQMKVHPHLL</sequence>
<dbReference type="EMBL" id="JBBNAF010000009">
    <property type="protein sequence ID" value="KAK9114433.1"/>
    <property type="molecule type" value="Genomic_DNA"/>
</dbReference>
<gene>
    <name evidence="1" type="ORF">Syun_021230</name>
</gene>
<name>A0AAP0IFE9_9MAGN</name>
<dbReference type="AlphaFoldDB" id="A0AAP0IFE9"/>
<proteinExistence type="predicted"/>
<reference evidence="1 2" key="1">
    <citation type="submission" date="2024-01" db="EMBL/GenBank/DDBJ databases">
        <title>Genome assemblies of Stephania.</title>
        <authorList>
            <person name="Yang L."/>
        </authorList>
    </citation>
    <scope>NUCLEOTIDE SEQUENCE [LARGE SCALE GENOMIC DNA]</scope>
    <source>
        <strain evidence="1">YNDBR</strain>
        <tissue evidence="1">Leaf</tissue>
    </source>
</reference>
<dbReference type="Proteomes" id="UP001420932">
    <property type="component" value="Unassembled WGS sequence"/>
</dbReference>
<accession>A0AAP0IFE9</accession>
<organism evidence="1 2">
    <name type="scientific">Stephania yunnanensis</name>
    <dbReference type="NCBI Taxonomy" id="152371"/>
    <lineage>
        <taxon>Eukaryota</taxon>
        <taxon>Viridiplantae</taxon>
        <taxon>Streptophyta</taxon>
        <taxon>Embryophyta</taxon>
        <taxon>Tracheophyta</taxon>
        <taxon>Spermatophyta</taxon>
        <taxon>Magnoliopsida</taxon>
        <taxon>Ranunculales</taxon>
        <taxon>Menispermaceae</taxon>
        <taxon>Menispermoideae</taxon>
        <taxon>Cissampelideae</taxon>
        <taxon>Stephania</taxon>
    </lineage>
</organism>
<evidence type="ECO:0000313" key="1">
    <source>
        <dbReference type="EMBL" id="KAK9114433.1"/>
    </source>
</evidence>
<keyword evidence="2" id="KW-1185">Reference proteome</keyword>
<comment type="caution">
    <text evidence="1">The sequence shown here is derived from an EMBL/GenBank/DDBJ whole genome shotgun (WGS) entry which is preliminary data.</text>
</comment>